<evidence type="ECO:0000313" key="2">
    <source>
        <dbReference type="Proteomes" id="UP000076959"/>
    </source>
</evidence>
<accession>A0A176Z9L9</accession>
<keyword evidence="2" id="KW-1185">Reference proteome</keyword>
<organism evidence="1 2">
    <name type="scientific">Bradyrhizobium centrolobii</name>
    <dbReference type="NCBI Taxonomy" id="1505087"/>
    <lineage>
        <taxon>Bacteria</taxon>
        <taxon>Pseudomonadati</taxon>
        <taxon>Pseudomonadota</taxon>
        <taxon>Alphaproteobacteria</taxon>
        <taxon>Hyphomicrobiales</taxon>
        <taxon>Nitrobacteraceae</taxon>
        <taxon>Bradyrhizobium</taxon>
    </lineage>
</organism>
<protein>
    <submittedName>
        <fullName evidence="1">Uncharacterized protein</fullName>
    </submittedName>
</protein>
<sequence>MADLQLATRSTLRDAVQIRKICTASIDTNNAEALRPVFGHDQFEMADPASYFRRVFGMPLQQGDDI</sequence>
<dbReference type="Proteomes" id="UP000076959">
    <property type="component" value="Unassembled WGS sequence"/>
</dbReference>
<name>A0A176Z9L9_9BRAD</name>
<dbReference type="AlphaFoldDB" id="A0A176Z9L9"/>
<comment type="caution">
    <text evidence="1">The sequence shown here is derived from an EMBL/GenBank/DDBJ whole genome shotgun (WGS) entry which is preliminary data.</text>
</comment>
<dbReference type="EMBL" id="LUUB01000013">
    <property type="protein sequence ID" value="OAF16552.1"/>
    <property type="molecule type" value="Genomic_DNA"/>
</dbReference>
<reference evidence="1 2" key="1">
    <citation type="submission" date="2016-03" db="EMBL/GenBank/DDBJ databases">
        <title>Draft Genome Sequence of the Strain BR 10245 (Bradyrhizobium sp.) isolated from nodules of Centrolobium paraense.</title>
        <authorList>
            <person name="Simoes-Araujo J.L.Sr."/>
            <person name="Barauna A.C."/>
            <person name="Silva K."/>
            <person name="Zilli J.E."/>
        </authorList>
    </citation>
    <scope>NUCLEOTIDE SEQUENCE [LARGE SCALE GENOMIC DNA]</scope>
    <source>
        <strain evidence="1 2">BR 10245</strain>
    </source>
</reference>
<proteinExistence type="predicted"/>
<evidence type="ECO:0000313" key="1">
    <source>
        <dbReference type="EMBL" id="OAF16552.1"/>
    </source>
</evidence>
<gene>
    <name evidence="1" type="ORF">AYJ54_05190</name>
</gene>